<feature type="binding site" evidence="1">
    <location>
        <position position="398"/>
    </location>
    <ligand>
        <name>Mn(2+)</name>
        <dbReference type="ChEBI" id="CHEBI:29035"/>
        <label>2</label>
    </ligand>
</feature>
<dbReference type="SUPFAM" id="SSF55031">
    <property type="entry name" value="Bacterial exopeptidase dimerisation domain"/>
    <property type="match status" value="1"/>
</dbReference>
<evidence type="ECO:0000256" key="1">
    <source>
        <dbReference type="PIRSR" id="PIRSR005962-1"/>
    </source>
</evidence>
<evidence type="ECO:0000259" key="2">
    <source>
        <dbReference type="Pfam" id="PF07687"/>
    </source>
</evidence>
<dbReference type="RefSeq" id="WP_247992776.1">
    <property type="nucleotide sequence ID" value="NZ_CP096019.1"/>
</dbReference>
<name>A0A8U0A0X9_9EURY</name>
<dbReference type="InterPro" id="IPR052030">
    <property type="entry name" value="Peptidase_M20/M20A_hydrolases"/>
</dbReference>
<protein>
    <submittedName>
        <fullName evidence="3">Amidohydrolase</fullName>
    </submittedName>
</protein>
<organism evidence="3 4">
    <name type="scientific">Halocatena salina</name>
    <dbReference type="NCBI Taxonomy" id="2934340"/>
    <lineage>
        <taxon>Archaea</taxon>
        <taxon>Methanobacteriati</taxon>
        <taxon>Methanobacteriota</taxon>
        <taxon>Stenosarchaea group</taxon>
        <taxon>Halobacteria</taxon>
        <taxon>Halobacteriales</taxon>
        <taxon>Natronomonadaceae</taxon>
        <taxon>Halocatena</taxon>
    </lineage>
</organism>
<dbReference type="Gene3D" id="3.40.630.10">
    <property type="entry name" value="Zn peptidases"/>
    <property type="match status" value="2"/>
</dbReference>
<dbReference type="KEGG" id="haad:MW046_08985"/>
<evidence type="ECO:0000313" key="4">
    <source>
        <dbReference type="Proteomes" id="UP000831768"/>
    </source>
</evidence>
<dbReference type="GO" id="GO:0046872">
    <property type="term" value="F:metal ion binding"/>
    <property type="evidence" value="ECO:0007669"/>
    <property type="project" value="UniProtKB-KW"/>
</dbReference>
<dbReference type="GO" id="GO:0071713">
    <property type="term" value="F:para-aminobenzoyl-glutamate hydrolase activity"/>
    <property type="evidence" value="ECO:0007669"/>
    <property type="project" value="TreeGrafter"/>
</dbReference>
<dbReference type="InterPro" id="IPR017439">
    <property type="entry name" value="Amidohydrolase"/>
</dbReference>
<dbReference type="NCBIfam" id="TIGR01891">
    <property type="entry name" value="amidohydrolases"/>
    <property type="match status" value="1"/>
</dbReference>
<sequence>MSHPDTTFDRLVSLRRELHRHPEPAWREFYTTSRIVDELEAIGVDELLVGSEFIDPETRIGVPERAEIDRWYETAQQAGAREDVLDRTEGGVTGALAVVRAGDGPTVGLRVDIDGLPRTESKSEDHVPAAEGFRSETDAMHACGHDAHVTFGIGVIESIVNGSAFEGTLKVVFQPAEEVIGGGKAVAESGQLDDCDHLLAVHIGLDHPTGEVVAGIDGFLAVHHFEATFTGKSAHAGSHPNEGTNAIQAVAAAVENLYAIPRHEDGATRVNAGVVEGGSAPNIIPETARFEGEVRGETTELKSYMREHATRVIENAAGMHGCGVDIDAVGDAPSAKSDDVIVDVVEHVATETDGVETVLRRDDLGGSEDATYLMQRVQDNGGTAGYVGIGTDHPGGHHTATFDVDESSLRIGVDVLAESIQKLAGDGGS</sequence>
<comment type="cofactor">
    <cofactor evidence="1">
        <name>Mn(2+)</name>
        <dbReference type="ChEBI" id="CHEBI:29035"/>
    </cofactor>
    <text evidence="1">The Mn(2+) ion enhances activity.</text>
</comment>
<dbReference type="PANTHER" id="PTHR30575:SF3">
    <property type="entry name" value="PEPTIDASE M20 DIMERISATION DOMAIN-CONTAINING PROTEIN"/>
    <property type="match status" value="1"/>
</dbReference>
<gene>
    <name evidence="3" type="ORF">MW046_08985</name>
</gene>
<dbReference type="InterPro" id="IPR011650">
    <property type="entry name" value="Peptidase_M20_dimer"/>
</dbReference>
<dbReference type="GO" id="GO:0005737">
    <property type="term" value="C:cytoplasm"/>
    <property type="evidence" value="ECO:0007669"/>
    <property type="project" value="TreeGrafter"/>
</dbReference>
<feature type="binding site" evidence="1">
    <location>
        <position position="143"/>
    </location>
    <ligand>
        <name>Mn(2+)</name>
        <dbReference type="ChEBI" id="CHEBI:29035"/>
        <label>2</label>
    </ligand>
</feature>
<feature type="binding site" evidence="1">
    <location>
        <position position="145"/>
    </location>
    <ligand>
        <name>Mn(2+)</name>
        <dbReference type="ChEBI" id="CHEBI:29035"/>
        <label>2</label>
    </ligand>
</feature>
<keyword evidence="1" id="KW-0479">Metal-binding</keyword>
<dbReference type="Proteomes" id="UP000831768">
    <property type="component" value="Chromosome"/>
</dbReference>
<dbReference type="GO" id="GO:0016805">
    <property type="term" value="F:dipeptidase activity"/>
    <property type="evidence" value="ECO:0007669"/>
    <property type="project" value="TreeGrafter"/>
</dbReference>
<reference evidence="3" key="1">
    <citation type="submission" date="2022-04" db="EMBL/GenBank/DDBJ databases">
        <title>Halocatena sp. nov., isolated from a salt lake.</title>
        <authorList>
            <person name="Cui H.-L."/>
        </authorList>
    </citation>
    <scope>NUCLEOTIDE SEQUENCE</scope>
    <source>
        <strain evidence="3">AD-1</strain>
    </source>
</reference>
<keyword evidence="4" id="KW-1185">Reference proteome</keyword>
<accession>A0A8U0A0X9</accession>
<proteinExistence type="predicted"/>
<feature type="domain" description="Peptidase M20 dimerisation" evidence="2">
    <location>
        <begin position="225"/>
        <end position="306"/>
    </location>
</feature>
<dbReference type="PANTHER" id="PTHR30575">
    <property type="entry name" value="PEPTIDASE M20"/>
    <property type="match status" value="1"/>
</dbReference>
<evidence type="ECO:0000313" key="3">
    <source>
        <dbReference type="EMBL" id="UPM42098.1"/>
    </source>
</evidence>
<dbReference type="InterPro" id="IPR036264">
    <property type="entry name" value="Bact_exopeptidase_dim_dom"/>
</dbReference>
<dbReference type="GeneID" id="71928178"/>
<dbReference type="Pfam" id="PF07687">
    <property type="entry name" value="M20_dimer"/>
    <property type="match status" value="1"/>
</dbReference>
<dbReference type="SUPFAM" id="SSF53187">
    <property type="entry name" value="Zn-dependent exopeptidases"/>
    <property type="match status" value="1"/>
</dbReference>
<dbReference type="InterPro" id="IPR002933">
    <property type="entry name" value="Peptidase_M20"/>
</dbReference>
<dbReference type="Pfam" id="PF01546">
    <property type="entry name" value="Peptidase_M20"/>
    <property type="match status" value="1"/>
</dbReference>
<dbReference type="GO" id="GO:0046657">
    <property type="term" value="P:folic acid catabolic process"/>
    <property type="evidence" value="ECO:0007669"/>
    <property type="project" value="TreeGrafter"/>
</dbReference>
<dbReference type="AlphaFoldDB" id="A0A8U0A0X9"/>
<dbReference type="PIRSF" id="PIRSF005962">
    <property type="entry name" value="Pept_M20D_amidohydro"/>
    <property type="match status" value="1"/>
</dbReference>
<keyword evidence="1" id="KW-0464">Manganese</keyword>
<feature type="binding site" evidence="1">
    <location>
        <position position="178"/>
    </location>
    <ligand>
        <name>Mn(2+)</name>
        <dbReference type="ChEBI" id="CHEBI:29035"/>
        <label>2</label>
    </ligand>
</feature>
<feature type="binding site" evidence="1">
    <location>
        <position position="202"/>
    </location>
    <ligand>
        <name>Mn(2+)</name>
        <dbReference type="ChEBI" id="CHEBI:29035"/>
        <label>2</label>
    </ligand>
</feature>
<dbReference type="EMBL" id="CP096019">
    <property type="protein sequence ID" value="UPM42098.1"/>
    <property type="molecule type" value="Genomic_DNA"/>
</dbReference>